<accession>L0D7J3</accession>
<sequence length="144" mass="15851">MAESFKDKLEDAGHKIAEKASEAGHKVSEKVEEAADWAKEKAHQVGHRIEETVQKVGHRTAAPLDQSHGATGSTSDIREHMEVYGSCGNLLGKVDHVEGDHIKLTKNDSPDGQHHKIPLSWVAKVHDHVHLSKSCGEAQREWTS</sequence>
<dbReference type="KEGG" id="saci:Sinac_0391"/>
<evidence type="ECO:0000256" key="1">
    <source>
        <dbReference type="SAM" id="MobiDB-lite"/>
    </source>
</evidence>
<dbReference type="Gene3D" id="1.10.287.700">
    <property type="entry name" value="Helix hairpin bin"/>
    <property type="match status" value="1"/>
</dbReference>
<proteinExistence type="predicted"/>
<protein>
    <recommendedName>
        <fullName evidence="4">DUF2171 domain-containing protein</fullName>
    </recommendedName>
</protein>
<dbReference type="AlphaFoldDB" id="L0D7J3"/>
<dbReference type="Proteomes" id="UP000010798">
    <property type="component" value="Chromosome"/>
</dbReference>
<feature type="region of interest" description="Disordered" evidence="1">
    <location>
        <begin position="1"/>
        <end position="31"/>
    </location>
</feature>
<dbReference type="eggNOG" id="COG3798">
    <property type="taxonomic scope" value="Bacteria"/>
</dbReference>
<dbReference type="Pfam" id="PF09939">
    <property type="entry name" value="DUF2171"/>
    <property type="match status" value="1"/>
</dbReference>
<dbReference type="STRING" id="886293.Sinac_0391"/>
<dbReference type="HOGENOM" id="CLU_1795191_0_0_0"/>
<name>L0D7J3_SINAD</name>
<reference evidence="2 3" key="1">
    <citation type="submission" date="2012-02" db="EMBL/GenBank/DDBJ databases">
        <title>Complete sequence of chromosome of Singulisphaera acidiphila DSM 18658.</title>
        <authorList>
            <consortium name="US DOE Joint Genome Institute (JGI-PGF)"/>
            <person name="Lucas S."/>
            <person name="Copeland A."/>
            <person name="Lapidus A."/>
            <person name="Glavina del Rio T."/>
            <person name="Dalin E."/>
            <person name="Tice H."/>
            <person name="Bruce D."/>
            <person name="Goodwin L."/>
            <person name="Pitluck S."/>
            <person name="Peters L."/>
            <person name="Ovchinnikova G."/>
            <person name="Chertkov O."/>
            <person name="Kyrpides N."/>
            <person name="Mavromatis K."/>
            <person name="Ivanova N."/>
            <person name="Brettin T."/>
            <person name="Detter J.C."/>
            <person name="Han C."/>
            <person name="Larimer F."/>
            <person name="Land M."/>
            <person name="Hauser L."/>
            <person name="Markowitz V."/>
            <person name="Cheng J.-F."/>
            <person name="Hugenholtz P."/>
            <person name="Woyke T."/>
            <person name="Wu D."/>
            <person name="Tindall B."/>
            <person name="Pomrenke H."/>
            <person name="Brambilla E."/>
            <person name="Klenk H.-P."/>
            <person name="Eisen J.A."/>
        </authorList>
    </citation>
    <scope>NUCLEOTIDE SEQUENCE [LARGE SCALE GENOMIC DNA]</scope>
    <source>
        <strain evidence="3">ATCC BAA-1392 / DSM 18658 / VKM B-2454 / MOB10</strain>
    </source>
</reference>
<dbReference type="InterPro" id="IPR018684">
    <property type="entry name" value="DUF2171"/>
</dbReference>
<gene>
    <name evidence="2" type="ordered locus">Sinac_0391</name>
</gene>
<evidence type="ECO:0008006" key="4">
    <source>
        <dbReference type="Google" id="ProtNLM"/>
    </source>
</evidence>
<evidence type="ECO:0000313" key="2">
    <source>
        <dbReference type="EMBL" id="AGA24830.1"/>
    </source>
</evidence>
<dbReference type="RefSeq" id="WP_015244015.1">
    <property type="nucleotide sequence ID" value="NC_019892.1"/>
</dbReference>
<organism evidence="2 3">
    <name type="scientific">Singulisphaera acidiphila (strain ATCC BAA-1392 / DSM 18658 / VKM B-2454 / MOB10)</name>
    <dbReference type="NCBI Taxonomy" id="886293"/>
    <lineage>
        <taxon>Bacteria</taxon>
        <taxon>Pseudomonadati</taxon>
        <taxon>Planctomycetota</taxon>
        <taxon>Planctomycetia</taxon>
        <taxon>Isosphaerales</taxon>
        <taxon>Isosphaeraceae</taxon>
        <taxon>Singulisphaera</taxon>
    </lineage>
</organism>
<keyword evidence="3" id="KW-1185">Reference proteome</keyword>
<dbReference type="EMBL" id="CP003364">
    <property type="protein sequence ID" value="AGA24830.1"/>
    <property type="molecule type" value="Genomic_DNA"/>
</dbReference>
<evidence type="ECO:0000313" key="3">
    <source>
        <dbReference type="Proteomes" id="UP000010798"/>
    </source>
</evidence>